<proteinExistence type="inferred from homology"/>
<evidence type="ECO:0000256" key="12">
    <source>
        <dbReference type="PIRNR" id="PIRNR015601"/>
    </source>
</evidence>
<dbReference type="InterPro" id="IPR015947">
    <property type="entry name" value="PUA-like_sf"/>
</dbReference>
<organism evidence="15 16">
    <name type="scientific">Plasticicumulans acidivorans</name>
    <dbReference type="NCBI Taxonomy" id="886464"/>
    <lineage>
        <taxon>Bacteria</taxon>
        <taxon>Pseudomonadati</taxon>
        <taxon>Pseudomonadota</taxon>
        <taxon>Gammaproteobacteria</taxon>
        <taxon>Candidatus Competibacteraceae</taxon>
        <taxon>Plasticicumulans</taxon>
    </lineage>
</organism>
<keyword evidence="6 12" id="KW-0698">rRNA processing</keyword>
<comment type="similarity">
    <text evidence="2 12">Belongs to the RNA methyltransferase RsmE family.</text>
</comment>
<evidence type="ECO:0000256" key="8">
    <source>
        <dbReference type="ARBA" id="ARBA00022679"/>
    </source>
</evidence>
<dbReference type="NCBIfam" id="NF008692">
    <property type="entry name" value="PRK11713.1-5"/>
    <property type="match status" value="1"/>
</dbReference>
<keyword evidence="16" id="KW-1185">Reference proteome</keyword>
<keyword evidence="8 12" id="KW-0808">Transferase</keyword>
<dbReference type="AlphaFoldDB" id="A0A317MZS2"/>
<dbReference type="GO" id="GO:0005737">
    <property type="term" value="C:cytoplasm"/>
    <property type="evidence" value="ECO:0007669"/>
    <property type="project" value="UniProtKB-SubCell"/>
</dbReference>
<dbReference type="PANTHER" id="PTHR30027">
    <property type="entry name" value="RIBOSOMAL RNA SMALL SUBUNIT METHYLTRANSFERASE E"/>
    <property type="match status" value="1"/>
</dbReference>
<dbReference type="GO" id="GO:0070475">
    <property type="term" value="P:rRNA base methylation"/>
    <property type="evidence" value="ECO:0007669"/>
    <property type="project" value="TreeGrafter"/>
</dbReference>
<evidence type="ECO:0000256" key="3">
    <source>
        <dbReference type="ARBA" id="ARBA00012328"/>
    </source>
</evidence>
<keyword evidence="7 12" id="KW-0489">Methyltransferase</keyword>
<dbReference type="Proteomes" id="UP000246569">
    <property type="component" value="Unassembled WGS sequence"/>
</dbReference>
<evidence type="ECO:0000256" key="1">
    <source>
        <dbReference type="ARBA" id="ARBA00004496"/>
    </source>
</evidence>
<keyword evidence="9 12" id="KW-0949">S-adenosyl-L-methionine</keyword>
<evidence type="ECO:0000256" key="6">
    <source>
        <dbReference type="ARBA" id="ARBA00022552"/>
    </source>
</evidence>
<protein>
    <recommendedName>
        <fullName evidence="4 12">Ribosomal RNA small subunit methyltransferase E</fullName>
        <ecNumber evidence="3 12">2.1.1.193</ecNumber>
    </recommendedName>
</protein>
<dbReference type="NCBIfam" id="TIGR00046">
    <property type="entry name" value="RsmE family RNA methyltransferase"/>
    <property type="match status" value="1"/>
</dbReference>
<dbReference type="EC" id="2.1.1.193" evidence="3 12"/>
<dbReference type="PIRSF" id="PIRSF015601">
    <property type="entry name" value="MTase_slr0722"/>
    <property type="match status" value="1"/>
</dbReference>
<evidence type="ECO:0000313" key="16">
    <source>
        <dbReference type="Proteomes" id="UP000246569"/>
    </source>
</evidence>
<dbReference type="GO" id="GO:0070042">
    <property type="term" value="F:rRNA (uridine-N3-)-methyltransferase activity"/>
    <property type="evidence" value="ECO:0007669"/>
    <property type="project" value="TreeGrafter"/>
</dbReference>
<dbReference type="InterPro" id="IPR006700">
    <property type="entry name" value="RsmE"/>
</dbReference>
<gene>
    <name evidence="15" type="ORF">C7443_102266</name>
</gene>
<dbReference type="Pfam" id="PF04452">
    <property type="entry name" value="Methyltrans_RNA"/>
    <property type="match status" value="1"/>
</dbReference>
<dbReference type="OrthoDB" id="9815641at2"/>
<evidence type="ECO:0000256" key="9">
    <source>
        <dbReference type="ARBA" id="ARBA00022691"/>
    </source>
</evidence>
<reference evidence="15 16" key="1">
    <citation type="submission" date="2018-05" db="EMBL/GenBank/DDBJ databases">
        <title>Genomic Encyclopedia of Type Strains, Phase IV (KMG-IV): sequencing the most valuable type-strain genomes for metagenomic binning, comparative biology and taxonomic classification.</title>
        <authorList>
            <person name="Goeker M."/>
        </authorList>
    </citation>
    <scope>NUCLEOTIDE SEQUENCE [LARGE SCALE GENOMIC DNA]</scope>
    <source>
        <strain evidence="15 16">DSM 23606</strain>
    </source>
</reference>
<dbReference type="SUPFAM" id="SSF88697">
    <property type="entry name" value="PUA domain-like"/>
    <property type="match status" value="1"/>
</dbReference>
<comment type="catalytic activity">
    <reaction evidence="11 12">
        <text>uridine(1498) in 16S rRNA + S-adenosyl-L-methionine = N(3)-methyluridine(1498) in 16S rRNA + S-adenosyl-L-homocysteine + H(+)</text>
        <dbReference type="Rhea" id="RHEA:42920"/>
        <dbReference type="Rhea" id="RHEA-COMP:10283"/>
        <dbReference type="Rhea" id="RHEA-COMP:10284"/>
        <dbReference type="ChEBI" id="CHEBI:15378"/>
        <dbReference type="ChEBI" id="CHEBI:57856"/>
        <dbReference type="ChEBI" id="CHEBI:59789"/>
        <dbReference type="ChEBI" id="CHEBI:65315"/>
        <dbReference type="ChEBI" id="CHEBI:74502"/>
        <dbReference type="EC" id="2.1.1.193"/>
    </reaction>
</comment>
<feature type="domain" description="Ribosomal RNA small subunit methyltransferase E PUA-like" evidence="14">
    <location>
        <begin position="20"/>
        <end position="66"/>
    </location>
</feature>
<accession>A0A317MZS2</accession>
<dbReference type="Pfam" id="PF20260">
    <property type="entry name" value="PUA_4"/>
    <property type="match status" value="1"/>
</dbReference>
<evidence type="ECO:0000256" key="11">
    <source>
        <dbReference type="ARBA" id="ARBA00047944"/>
    </source>
</evidence>
<dbReference type="PANTHER" id="PTHR30027:SF3">
    <property type="entry name" value="16S RRNA (URACIL(1498)-N(3))-METHYLTRANSFERASE"/>
    <property type="match status" value="1"/>
</dbReference>
<evidence type="ECO:0000256" key="4">
    <source>
        <dbReference type="ARBA" id="ARBA00013673"/>
    </source>
</evidence>
<evidence type="ECO:0000256" key="5">
    <source>
        <dbReference type="ARBA" id="ARBA00022490"/>
    </source>
</evidence>
<dbReference type="InterPro" id="IPR046887">
    <property type="entry name" value="RsmE_PUA-like"/>
</dbReference>
<evidence type="ECO:0000256" key="7">
    <source>
        <dbReference type="ARBA" id="ARBA00022603"/>
    </source>
</evidence>
<dbReference type="SUPFAM" id="SSF75217">
    <property type="entry name" value="alpha/beta knot"/>
    <property type="match status" value="1"/>
</dbReference>
<name>A0A317MZS2_9GAMM</name>
<comment type="function">
    <text evidence="10 12">Specifically methylates the N3 position of the uracil ring of uridine 1498 (m3U1498) in 16S rRNA. Acts on the fully assembled 30S ribosomal subunit.</text>
</comment>
<dbReference type="EMBL" id="QGTJ01000002">
    <property type="protein sequence ID" value="PWV64616.1"/>
    <property type="molecule type" value="Genomic_DNA"/>
</dbReference>
<evidence type="ECO:0000313" key="15">
    <source>
        <dbReference type="EMBL" id="PWV64616.1"/>
    </source>
</evidence>
<dbReference type="InterPro" id="IPR046886">
    <property type="entry name" value="RsmE_MTase_dom"/>
</dbReference>
<feature type="domain" description="Ribosomal RNA small subunit methyltransferase E methyltransferase" evidence="13">
    <location>
        <begin position="75"/>
        <end position="234"/>
    </location>
</feature>
<keyword evidence="5 12" id="KW-0963">Cytoplasm</keyword>
<evidence type="ECO:0000256" key="2">
    <source>
        <dbReference type="ARBA" id="ARBA00005528"/>
    </source>
</evidence>
<evidence type="ECO:0000259" key="13">
    <source>
        <dbReference type="Pfam" id="PF04452"/>
    </source>
</evidence>
<dbReference type="InterPro" id="IPR029026">
    <property type="entry name" value="tRNA_m1G_MTases_N"/>
</dbReference>
<comment type="subcellular location">
    <subcellularLocation>
        <location evidence="1 12">Cytoplasm</location>
    </subcellularLocation>
</comment>
<dbReference type="Gene3D" id="2.40.240.20">
    <property type="entry name" value="Hypothetical PUA domain-like, domain 1"/>
    <property type="match status" value="1"/>
</dbReference>
<dbReference type="CDD" id="cd18084">
    <property type="entry name" value="RsmE-like"/>
    <property type="match status" value="1"/>
</dbReference>
<evidence type="ECO:0000256" key="10">
    <source>
        <dbReference type="ARBA" id="ARBA00025699"/>
    </source>
</evidence>
<sequence length="242" mass="25201">MRIPRFHSPVALGAGQSVALDDNAFNHAVRVLRLVPGAPLVLFDGRGGEWEAVLGEVGKRGASVTLLAHRARECESPLQVVLAQGVAKGERMDFALQKAVELGVAAIQPVLTARSVVQLDAGRWEKRLAHWRGVVIAACEQCGRNRIPEVAEPLPLAALLAAPPTCGLVLDPTAGRGLRTLAPPSGRLSLLVGPEGGLSEAEVQAALAAGWHGVHLGPRVLRTETAGVAALAAITALWGDLG</sequence>
<dbReference type="InterPro" id="IPR029028">
    <property type="entry name" value="Alpha/beta_knot_MTases"/>
</dbReference>
<dbReference type="RefSeq" id="WP_110017260.1">
    <property type="nucleotide sequence ID" value="NZ_QGTJ01000002.1"/>
</dbReference>
<comment type="caution">
    <text evidence="15">The sequence shown here is derived from an EMBL/GenBank/DDBJ whole genome shotgun (WGS) entry which is preliminary data.</text>
</comment>
<dbReference type="Gene3D" id="3.40.1280.10">
    <property type="match status" value="1"/>
</dbReference>
<evidence type="ECO:0000259" key="14">
    <source>
        <dbReference type="Pfam" id="PF20260"/>
    </source>
</evidence>